<organism evidence="2 3">
    <name type="scientific">Aquirhabdus parva</name>
    <dbReference type="NCBI Taxonomy" id="2283318"/>
    <lineage>
        <taxon>Bacteria</taxon>
        <taxon>Pseudomonadati</taxon>
        <taxon>Pseudomonadota</taxon>
        <taxon>Gammaproteobacteria</taxon>
        <taxon>Moraxellales</taxon>
        <taxon>Moraxellaceae</taxon>
        <taxon>Aquirhabdus</taxon>
    </lineage>
</organism>
<reference evidence="2 3" key="1">
    <citation type="submission" date="2018-07" db="EMBL/GenBank/DDBJ databases">
        <title>Genome sequencing of Moraxellaceae gen. HYN0046.</title>
        <authorList>
            <person name="Kim M."/>
            <person name="Yi H."/>
        </authorList>
    </citation>
    <scope>NUCLEOTIDE SEQUENCE [LARGE SCALE GENOMIC DNA]</scope>
    <source>
        <strain evidence="2 3">HYN0046</strain>
    </source>
</reference>
<dbReference type="EMBL" id="CP031222">
    <property type="protein sequence ID" value="AXI01953.1"/>
    <property type="molecule type" value="Genomic_DNA"/>
</dbReference>
<dbReference type="Proteomes" id="UP000253940">
    <property type="component" value="Chromosome"/>
</dbReference>
<evidence type="ECO:0000313" key="2">
    <source>
        <dbReference type="EMBL" id="AXI01953.1"/>
    </source>
</evidence>
<gene>
    <name evidence="2" type="ORF">HYN46_03150</name>
</gene>
<evidence type="ECO:0000313" key="3">
    <source>
        <dbReference type="Proteomes" id="UP000253940"/>
    </source>
</evidence>
<accession>A0A345P3U4</accession>
<protein>
    <recommendedName>
        <fullName evidence="4">TonB C-terminal domain-containing protein</fullName>
    </recommendedName>
</protein>
<dbReference type="RefSeq" id="WP_114898063.1">
    <property type="nucleotide sequence ID" value="NZ_CP031222.1"/>
</dbReference>
<feature type="signal peptide" evidence="1">
    <location>
        <begin position="1"/>
        <end position="21"/>
    </location>
</feature>
<dbReference type="OrthoDB" id="7063981at2"/>
<feature type="chain" id="PRO_5016881116" description="TonB C-terminal domain-containing protein" evidence="1">
    <location>
        <begin position="22"/>
        <end position="166"/>
    </location>
</feature>
<dbReference type="KEGG" id="mbah:HYN46_03150"/>
<keyword evidence="3" id="KW-1185">Reference proteome</keyword>
<name>A0A345P3U4_9GAMM</name>
<evidence type="ECO:0000256" key="1">
    <source>
        <dbReference type="SAM" id="SignalP"/>
    </source>
</evidence>
<proteinExistence type="predicted"/>
<dbReference type="AlphaFoldDB" id="A0A345P3U4"/>
<sequence>MLRSYLFLFLITASINMMANAADQYTLHQETPTTGSNIPAVTAIGDIDFNKRYADLTPNEVASVKNQYEKLGDQDEPPYPINGMKPLMNDIVRIQSAVLASGDLFAAVSVDAKGDGQSVKFYQIPDPEMTNPIAFVLLKTKYKPALCSGQPCAMDFPFKMKFKVKL</sequence>
<keyword evidence="1" id="KW-0732">Signal</keyword>
<evidence type="ECO:0008006" key="4">
    <source>
        <dbReference type="Google" id="ProtNLM"/>
    </source>
</evidence>